<dbReference type="Gene3D" id="3.30.1240.10">
    <property type="match status" value="1"/>
</dbReference>
<dbReference type="PANTHER" id="PTHR10000:SF8">
    <property type="entry name" value="HAD SUPERFAMILY HYDROLASE-LIKE, TYPE 3"/>
    <property type="match status" value="1"/>
</dbReference>
<dbReference type="GO" id="GO:0000287">
    <property type="term" value="F:magnesium ion binding"/>
    <property type="evidence" value="ECO:0007669"/>
    <property type="project" value="TreeGrafter"/>
</dbReference>
<comment type="caution">
    <text evidence="1">The sequence shown here is derived from an EMBL/GenBank/DDBJ whole genome shotgun (WGS) entry which is preliminary data.</text>
</comment>
<organism evidence="1 2">
    <name type="scientific">Candidatus Flavonifractor merdigallinarum</name>
    <dbReference type="NCBI Taxonomy" id="2838589"/>
    <lineage>
        <taxon>Bacteria</taxon>
        <taxon>Bacillati</taxon>
        <taxon>Bacillota</taxon>
        <taxon>Clostridia</taxon>
        <taxon>Eubacteriales</taxon>
        <taxon>Oscillospiraceae</taxon>
        <taxon>Flavonifractor</taxon>
    </lineage>
</organism>
<accession>A0A9D1Y9M1</accession>
<proteinExistence type="predicted"/>
<dbReference type="SFLD" id="SFLDG01140">
    <property type="entry name" value="C2.B:_Phosphomannomutase_and_P"/>
    <property type="match status" value="1"/>
</dbReference>
<dbReference type="AlphaFoldDB" id="A0A9D1Y9M1"/>
<dbReference type="InterPro" id="IPR000150">
    <property type="entry name" value="Cof"/>
</dbReference>
<gene>
    <name evidence="1" type="ORF">H9841_07985</name>
</gene>
<dbReference type="SUPFAM" id="SSF56784">
    <property type="entry name" value="HAD-like"/>
    <property type="match status" value="1"/>
</dbReference>
<dbReference type="EMBL" id="DXDX01000143">
    <property type="protein sequence ID" value="HIY21823.1"/>
    <property type="molecule type" value="Genomic_DNA"/>
</dbReference>
<evidence type="ECO:0000313" key="1">
    <source>
        <dbReference type="EMBL" id="HIY21823.1"/>
    </source>
</evidence>
<dbReference type="Gene3D" id="3.40.50.1000">
    <property type="entry name" value="HAD superfamily/HAD-like"/>
    <property type="match status" value="1"/>
</dbReference>
<dbReference type="Proteomes" id="UP000823868">
    <property type="component" value="Unassembled WGS sequence"/>
</dbReference>
<protein>
    <submittedName>
        <fullName evidence="1">Cof-type HAD-IIB family hydrolase</fullName>
    </submittedName>
</protein>
<dbReference type="GO" id="GO:0016791">
    <property type="term" value="F:phosphatase activity"/>
    <property type="evidence" value="ECO:0007669"/>
    <property type="project" value="TreeGrafter"/>
</dbReference>
<dbReference type="NCBIfam" id="TIGR01484">
    <property type="entry name" value="HAD-SF-IIB"/>
    <property type="match status" value="1"/>
</dbReference>
<name>A0A9D1Y9M1_9FIRM</name>
<keyword evidence="1" id="KW-0378">Hydrolase</keyword>
<dbReference type="GO" id="GO:0005829">
    <property type="term" value="C:cytosol"/>
    <property type="evidence" value="ECO:0007669"/>
    <property type="project" value="TreeGrafter"/>
</dbReference>
<dbReference type="PANTHER" id="PTHR10000">
    <property type="entry name" value="PHOSPHOSERINE PHOSPHATASE"/>
    <property type="match status" value="1"/>
</dbReference>
<dbReference type="NCBIfam" id="TIGR00099">
    <property type="entry name" value="Cof-subfamily"/>
    <property type="match status" value="1"/>
</dbReference>
<evidence type="ECO:0000313" key="2">
    <source>
        <dbReference type="Proteomes" id="UP000823868"/>
    </source>
</evidence>
<dbReference type="InterPro" id="IPR036412">
    <property type="entry name" value="HAD-like_sf"/>
</dbReference>
<sequence>METKTKALFLDLDGTLLNDQKEITPGNRSAIEKALAAGHRVVITTGRPLVSAIEQARRLDLTGLGCYLITFNGGIIYDLGAKKVIFEKNVPLELVQAVFEEANRRGLHIQTYDERQVLVEPRCDDEAVRRYCSIILMTYSVVPSVAALTREPAKLLLIDFQNKAPLEDFQAWVLERYGDKLDSFFSCEQYLEVIPRGMSKGNALLQLAGLLGIPQKNTVAAGDAANDLSMIEAAGVGVAMCNGTEEVKAAADTITTRDNNHDGIAEVIEKYLFDSSEM</sequence>
<dbReference type="PRINTS" id="PR00119">
    <property type="entry name" value="CATATPASE"/>
</dbReference>
<dbReference type="InterPro" id="IPR006379">
    <property type="entry name" value="HAD-SF_hydro_IIB"/>
</dbReference>
<dbReference type="Pfam" id="PF08282">
    <property type="entry name" value="Hydrolase_3"/>
    <property type="match status" value="1"/>
</dbReference>
<dbReference type="CDD" id="cd07516">
    <property type="entry name" value="HAD_Pase"/>
    <property type="match status" value="1"/>
</dbReference>
<reference evidence="1" key="1">
    <citation type="journal article" date="2021" name="PeerJ">
        <title>Extensive microbial diversity within the chicken gut microbiome revealed by metagenomics and culture.</title>
        <authorList>
            <person name="Gilroy R."/>
            <person name="Ravi A."/>
            <person name="Getino M."/>
            <person name="Pursley I."/>
            <person name="Horton D.L."/>
            <person name="Alikhan N.F."/>
            <person name="Baker D."/>
            <person name="Gharbi K."/>
            <person name="Hall N."/>
            <person name="Watson M."/>
            <person name="Adriaenssens E.M."/>
            <person name="Foster-Nyarko E."/>
            <person name="Jarju S."/>
            <person name="Secka A."/>
            <person name="Antonio M."/>
            <person name="Oren A."/>
            <person name="Chaudhuri R.R."/>
            <person name="La Ragione R."/>
            <person name="Hildebrand F."/>
            <person name="Pallen M.J."/>
        </authorList>
    </citation>
    <scope>NUCLEOTIDE SEQUENCE</scope>
    <source>
        <strain evidence="1">ChiBcec16_6824</strain>
    </source>
</reference>
<dbReference type="SFLD" id="SFLDS00003">
    <property type="entry name" value="Haloacid_Dehalogenase"/>
    <property type="match status" value="1"/>
</dbReference>
<reference evidence="1" key="2">
    <citation type="submission" date="2021-04" db="EMBL/GenBank/DDBJ databases">
        <authorList>
            <person name="Gilroy R."/>
        </authorList>
    </citation>
    <scope>NUCLEOTIDE SEQUENCE</scope>
    <source>
        <strain evidence="1">ChiBcec16_6824</strain>
    </source>
</reference>
<dbReference type="PROSITE" id="PS01228">
    <property type="entry name" value="COF_1"/>
    <property type="match status" value="1"/>
</dbReference>
<dbReference type="InterPro" id="IPR023214">
    <property type="entry name" value="HAD_sf"/>
</dbReference>